<feature type="domain" description="ROXA-like winged helix" evidence="3">
    <location>
        <begin position="4"/>
        <end position="73"/>
    </location>
</feature>
<dbReference type="Gene3D" id="3.40.366.30">
    <property type="entry name" value="50S ribosomal protein L16 arginine hydroxylase, Chain A, Domain 2"/>
    <property type="match status" value="1"/>
</dbReference>
<organism evidence="4 5">
    <name type="scientific">Streptomyces brasiliscabiei</name>
    <dbReference type="NCBI Taxonomy" id="2736302"/>
    <lineage>
        <taxon>Bacteria</taxon>
        <taxon>Bacillati</taxon>
        <taxon>Actinomycetota</taxon>
        <taxon>Actinomycetes</taxon>
        <taxon>Kitasatosporales</taxon>
        <taxon>Streptomycetaceae</taxon>
        <taxon>Streptomyces</taxon>
    </lineage>
</organism>
<dbReference type="Proteomes" id="UP001365781">
    <property type="component" value="Unassembled WGS sequence"/>
</dbReference>
<evidence type="ECO:0000256" key="2">
    <source>
        <dbReference type="ARBA" id="ARBA00023002"/>
    </source>
</evidence>
<dbReference type="RefSeq" id="WP_336559450.1">
    <property type="nucleotide sequence ID" value="NZ_JBBAYM010000887.1"/>
</dbReference>
<sequence>WRPETPATLAEIRAQLATPGAMLERNPACRFAFVAQGDDALRLFIDGQAHACTGAATRFARQICAATQVACDPALAEA</sequence>
<accession>A0ABU8GWV2</accession>
<evidence type="ECO:0000313" key="4">
    <source>
        <dbReference type="EMBL" id="MEI5617639.1"/>
    </source>
</evidence>
<keyword evidence="5" id="KW-1185">Reference proteome</keyword>
<keyword evidence="2" id="KW-0560">Oxidoreductase</keyword>
<evidence type="ECO:0000256" key="1">
    <source>
        <dbReference type="ARBA" id="ARBA00022964"/>
    </source>
</evidence>
<dbReference type="EMBL" id="JBBAYM010000887">
    <property type="protein sequence ID" value="MEI5617639.1"/>
    <property type="molecule type" value="Genomic_DNA"/>
</dbReference>
<evidence type="ECO:0000259" key="3">
    <source>
        <dbReference type="Pfam" id="PF20514"/>
    </source>
</evidence>
<dbReference type="Pfam" id="PF20514">
    <property type="entry name" value="WHD_ROXA"/>
    <property type="match status" value="1"/>
</dbReference>
<name>A0ABU8GWV2_9ACTN</name>
<evidence type="ECO:0000313" key="5">
    <source>
        <dbReference type="Proteomes" id="UP001365781"/>
    </source>
</evidence>
<keyword evidence="1" id="KW-0223">Dioxygenase</keyword>
<comment type="caution">
    <text evidence="4">The sequence shown here is derived from an EMBL/GenBank/DDBJ whole genome shotgun (WGS) entry which is preliminary data.</text>
</comment>
<dbReference type="InterPro" id="IPR046799">
    <property type="entry name" value="ROXA-like_wH"/>
</dbReference>
<reference evidence="4 5" key="1">
    <citation type="submission" date="2024-03" db="EMBL/GenBank/DDBJ databases">
        <title>First Report of Pectobacterium brasiliscabiei causing potato scab in china.</title>
        <authorList>
            <person name="Handique U."/>
        </authorList>
    </citation>
    <scope>NUCLEOTIDE SEQUENCE [LARGE SCALE GENOMIC DNA]</scope>
    <source>
        <strain evidence="4 5">ZRIMU1503</strain>
    </source>
</reference>
<gene>
    <name evidence="4" type="ORF">WB403_52000</name>
</gene>
<feature type="non-terminal residue" evidence="4">
    <location>
        <position position="78"/>
    </location>
</feature>
<feature type="non-terminal residue" evidence="4">
    <location>
        <position position="1"/>
    </location>
</feature>
<proteinExistence type="predicted"/>
<protein>
    <submittedName>
        <fullName evidence="4">Winged helix domain-containing protein</fullName>
    </submittedName>
</protein>